<dbReference type="Gene3D" id="3.40.50.300">
    <property type="entry name" value="P-loop containing nucleotide triphosphate hydrolases"/>
    <property type="match status" value="1"/>
</dbReference>
<dbReference type="AlphaFoldDB" id="A0A7X4KGN9"/>
<protein>
    <recommendedName>
        <fullName evidence="3">Sulfotransferase</fullName>
    </recommendedName>
</protein>
<comment type="caution">
    <text evidence="1">The sequence shown here is derived from an EMBL/GenBank/DDBJ whole genome shotgun (WGS) entry which is preliminary data.</text>
</comment>
<gene>
    <name evidence="1" type="ORF">GTP56_05715</name>
</gene>
<dbReference type="Proteomes" id="UP000469734">
    <property type="component" value="Unassembled WGS sequence"/>
</dbReference>
<dbReference type="InterPro" id="IPR027417">
    <property type="entry name" value="P-loop_NTPase"/>
</dbReference>
<dbReference type="SUPFAM" id="SSF52540">
    <property type="entry name" value="P-loop containing nucleoside triphosphate hydrolases"/>
    <property type="match status" value="1"/>
</dbReference>
<dbReference type="EMBL" id="WWCR01000003">
    <property type="protein sequence ID" value="MYM71693.1"/>
    <property type="molecule type" value="Genomic_DNA"/>
</dbReference>
<organism evidence="1 2">
    <name type="scientific">Duganella margarita</name>
    <dbReference type="NCBI Taxonomy" id="2692170"/>
    <lineage>
        <taxon>Bacteria</taxon>
        <taxon>Pseudomonadati</taxon>
        <taxon>Pseudomonadota</taxon>
        <taxon>Betaproteobacteria</taxon>
        <taxon>Burkholderiales</taxon>
        <taxon>Oxalobacteraceae</taxon>
        <taxon>Telluria group</taxon>
        <taxon>Duganella</taxon>
    </lineage>
</organism>
<sequence>MEALVHTVNALRAVAPSGAWRHRVRRVLVILTGSRSGSSVFKACLAQHPDIAALDGELEPLLALTGNGFGHHPDCASDAIGPLRNLDALADNIFDGLTCAPATAVPALAPAPELQARWRRRLLLQFPALYAASHEWAAVQQTLAGALAALGPHQAAAPLAAQHAILQRVHAPARWRLHYYDGGLDSEAARPFAEAGKIEEPPFVLPSLTRRRYTADDAADKVLLFKTPADAYRPGLHRQLFPAAEVQYLHLTRGYAASVNGLLDGWLSPTGFFAHDMARAGVALAIGGYSERCGFGRRWWKFDLPPNWRQFIDAPLSEVCLNQWLSCHGHILASGVRAERVQFEAFAAAPAATLAALWPRL</sequence>
<evidence type="ECO:0008006" key="3">
    <source>
        <dbReference type="Google" id="ProtNLM"/>
    </source>
</evidence>
<evidence type="ECO:0000313" key="1">
    <source>
        <dbReference type="EMBL" id="MYM71693.1"/>
    </source>
</evidence>
<name>A0A7X4KGN9_9BURK</name>
<feature type="non-terminal residue" evidence="1">
    <location>
        <position position="361"/>
    </location>
</feature>
<proteinExistence type="predicted"/>
<dbReference type="RefSeq" id="WP_161049333.1">
    <property type="nucleotide sequence ID" value="NZ_WWCR01000003.1"/>
</dbReference>
<evidence type="ECO:0000313" key="2">
    <source>
        <dbReference type="Proteomes" id="UP000469734"/>
    </source>
</evidence>
<accession>A0A7X4KGN9</accession>
<reference evidence="1 2" key="1">
    <citation type="submission" date="2019-12" db="EMBL/GenBank/DDBJ databases">
        <title>Novel species isolated from a subtropical stream in China.</title>
        <authorList>
            <person name="Lu H."/>
        </authorList>
    </citation>
    <scope>NUCLEOTIDE SEQUENCE [LARGE SCALE GENOMIC DNA]</scope>
    <source>
        <strain evidence="1 2">FT134W</strain>
    </source>
</reference>